<dbReference type="InterPro" id="IPR009078">
    <property type="entry name" value="Ferritin-like_SF"/>
</dbReference>
<dbReference type="OrthoDB" id="1706542at2"/>
<organism evidence="2 3">
    <name type="scientific">Herbinix luporum</name>
    <dbReference type="NCBI Taxonomy" id="1679721"/>
    <lineage>
        <taxon>Bacteria</taxon>
        <taxon>Bacillati</taxon>
        <taxon>Bacillota</taxon>
        <taxon>Clostridia</taxon>
        <taxon>Lachnospirales</taxon>
        <taxon>Lachnospiraceae</taxon>
        <taxon>Herbinix</taxon>
    </lineage>
</organism>
<dbReference type="CDD" id="cd00657">
    <property type="entry name" value="Ferritin_like"/>
    <property type="match status" value="1"/>
</dbReference>
<feature type="compositionally biased region" description="Low complexity" evidence="1">
    <location>
        <begin position="72"/>
        <end position="97"/>
    </location>
</feature>
<gene>
    <name evidence="2" type="ORF">SD1D_0252</name>
</gene>
<evidence type="ECO:0000256" key="1">
    <source>
        <dbReference type="SAM" id="MobiDB-lite"/>
    </source>
</evidence>
<feature type="region of interest" description="Disordered" evidence="1">
    <location>
        <begin position="67"/>
        <end position="119"/>
    </location>
</feature>
<dbReference type="AlphaFoldDB" id="A0A0K8J2V0"/>
<dbReference type="Gene3D" id="1.20.1260.10">
    <property type="match status" value="1"/>
</dbReference>
<keyword evidence="3" id="KW-1185">Reference proteome</keyword>
<dbReference type="InterPro" id="IPR012851">
    <property type="entry name" value="Spore_coat_CotF-like"/>
</dbReference>
<dbReference type="KEGG" id="hsd:SD1D_0252"/>
<feature type="compositionally biased region" description="Polar residues" evidence="1">
    <location>
        <begin position="103"/>
        <end position="117"/>
    </location>
</feature>
<name>A0A0K8J2V0_9FIRM</name>
<reference evidence="3" key="1">
    <citation type="submission" date="2015-09" db="EMBL/GenBank/DDBJ databases">
        <authorList>
            <person name="Wibberg D."/>
        </authorList>
    </citation>
    <scope>NUCLEOTIDE SEQUENCE [LARGE SCALE GENOMIC DNA]</scope>
    <source>
        <strain evidence="3">SD1D</strain>
    </source>
</reference>
<protein>
    <recommendedName>
        <fullName evidence="4">Spore coat protein</fullName>
    </recommendedName>
</protein>
<evidence type="ECO:0008006" key="4">
    <source>
        <dbReference type="Google" id="ProtNLM"/>
    </source>
</evidence>
<sequence>MITNVSLTTKEQYLLQDQKSHEQQCVLKYDNYANLASDAQLKSIFTTLGQKEKEHLQTINQLLNGQIPNITSQGGSSSQSQNQLQQQGQQQNQQQQSPMAMSGQPSMQQSASNTTNLTDKDMCTDMLSTEKYISGTYDTAIFEFKDPRIRDVLNHIQKEEQKHGETIFQYMLSKGMYTPQ</sequence>
<dbReference type="SUPFAM" id="SSF47240">
    <property type="entry name" value="Ferritin-like"/>
    <property type="match status" value="1"/>
</dbReference>
<accession>A0A0K8J2V0</accession>
<dbReference type="RefSeq" id="WP_058257237.1">
    <property type="nucleotide sequence ID" value="NZ_DUPS01000031.1"/>
</dbReference>
<dbReference type="Pfam" id="PF07875">
    <property type="entry name" value="Coat_F"/>
    <property type="match status" value="1"/>
</dbReference>
<dbReference type="Proteomes" id="UP000196053">
    <property type="component" value="Chromosome I"/>
</dbReference>
<evidence type="ECO:0000313" key="2">
    <source>
        <dbReference type="EMBL" id="CUH91805.1"/>
    </source>
</evidence>
<dbReference type="EMBL" id="LN879430">
    <property type="protein sequence ID" value="CUH91805.1"/>
    <property type="molecule type" value="Genomic_DNA"/>
</dbReference>
<evidence type="ECO:0000313" key="3">
    <source>
        <dbReference type="Proteomes" id="UP000196053"/>
    </source>
</evidence>
<proteinExistence type="predicted"/>
<dbReference type="InterPro" id="IPR012347">
    <property type="entry name" value="Ferritin-like"/>
</dbReference>